<dbReference type="OrthoDB" id="9804823at2"/>
<keyword evidence="3" id="KW-1185">Reference proteome</keyword>
<comment type="caution">
    <text evidence="2">The sequence shown here is derived from an EMBL/GenBank/DDBJ whole genome shotgun (WGS) entry which is preliminary data.</text>
</comment>
<dbReference type="EMBL" id="QGDQ01000004">
    <property type="protein sequence ID" value="PWJ55094.1"/>
    <property type="molecule type" value="Genomic_DNA"/>
</dbReference>
<dbReference type="RefSeq" id="WP_109773184.1">
    <property type="nucleotide sequence ID" value="NZ_QGDQ01000004.1"/>
</dbReference>
<proteinExistence type="predicted"/>
<accession>A0A316ADY7</accession>
<dbReference type="AlphaFoldDB" id="A0A316ADY7"/>
<name>A0A316ADY7_9ACTN</name>
<feature type="region of interest" description="Disordered" evidence="1">
    <location>
        <begin position="46"/>
        <end position="65"/>
    </location>
</feature>
<dbReference type="Proteomes" id="UP000245469">
    <property type="component" value="Unassembled WGS sequence"/>
</dbReference>
<evidence type="ECO:0000256" key="1">
    <source>
        <dbReference type="SAM" id="MobiDB-lite"/>
    </source>
</evidence>
<sequence>MAEVGYGIARLPAGGRREALTPAAGRVFHALADKVPPFDEAAAGAYPEVVTERERQGARSAPSTR</sequence>
<protein>
    <submittedName>
        <fullName evidence="2">Uncharacterized protein</fullName>
    </submittedName>
</protein>
<organism evidence="2 3">
    <name type="scientific">Quadrisphaera granulorum</name>
    <dbReference type="NCBI Taxonomy" id="317664"/>
    <lineage>
        <taxon>Bacteria</taxon>
        <taxon>Bacillati</taxon>
        <taxon>Actinomycetota</taxon>
        <taxon>Actinomycetes</taxon>
        <taxon>Kineosporiales</taxon>
        <taxon>Kineosporiaceae</taxon>
        <taxon>Quadrisphaera</taxon>
    </lineage>
</organism>
<evidence type="ECO:0000313" key="2">
    <source>
        <dbReference type="EMBL" id="PWJ55094.1"/>
    </source>
</evidence>
<evidence type="ECO:0000313" key="3">
    <source>
        <dbReference type="Proteomes" id="UP000245469"/>
    </source>
</evidence>
<gene>
    <name evidence="2" type="ORF">BXY45_10415</name>
</gene>
<reference evidence="2 3" key="1">
    <citation type="submission" date="2018-03" db="EMBL/GenBank/DDBJ databases">
        <title>Genomic Encyclopedia of Archaeal and Bacterial Type Strains, Phase II (KMG-II): from individual species to whole genera.</title>
        <authorList>
            <person name="Goeker M."/>
        </authorList>
    </citation>
    <scope>NUCLEOTIDE SEQUENCE [LARGE SCALE GENOMIC DNA]</scope>
    <source>
        <strain evidence="2 3">DSM 44889</strain>
    </source>
</reference>